<evidence type="ECO:0000313" key="3">
    <source>
        <dbReference type="Proteomes" id="UP001169764"/>
    </source>
</evidence>
<name>A0ABT8YEX2_9SPHN</name>
<organism evidence="2 3">
    <name type="scientific">Sphingomonas natans</name>
    <dbReference type="NCBI Taxonomy" id="3063330"/>
    <lineage>
        <taxon>Bacteria</taxon>
        <taxon>Pseudomonadati</taxon>
        <taxon>Pseudomonadota</taxon>
        <taxon>Alphaproteobacteria</taxon>
        <taxon>Sphingomonadales</taxon>
        <taxon>Sphingomonadaceae</taxon>
        <taxon>Sphingomonas</taxon>
    </lineage>
</organism>
<proteinExistence type="predicted"/>
<reference evidence="2" key="1">
    <citation type="submission" date="2023-07" db="EMBL/GenBank/DDBJ databases">
        <authorList>
            <person name="Kim M."/>
        </authorList>
    </citation>
    <scope>NUCLEOTIDE SEQUENCE</scope>
    <source>
        <strain evidence="2">BIUV-7</strain>
    </source>
</reference>
<dbReference type="RefSeq" id="WP_303546805.1">
    <property type="nucleotide sequence ID" value="NZ_JAUOTP010000013.1"/>
</dbReference>
<keyword evidence="1" id="KW-0732">Signal</keyword>
<protein>
    <recommendedName>
        <fullName evidence="4">UrcA family protein</fullName>
    </recommendedName>
</protein>
<comment type="caution">
    <text evidence="2">The sequence shown here is derived from an EMBL/GenBank/DDBJ whole genome shotgun (WGS) entry which is preliminary data.</text>
</comment>
<accession>A0ABT8YEX2</accession>
<keyword evidence="3" id="KW-1185">Reference proteome</keyword>
<dbReference type="EMBL" id="JAUOTP010000013">
    <property type="protein sequence ID" value="MDO6416882.1"/>
    <property type="molecule type" value="Genomic_DNA"/>
</dbReference>
<feature type="signal peptide" evidence="1">
    <location>
        <begin position="1"/>
        <end position="22"/>
    </location>
</feature>
<evidence type="ECO:0000313" key="2">
    <source>
        <dbReference type="EMBL" id="MDO6416882.1"/>
    </source>
</evidence>
<sequence length="126" mass="13400">MRSRLLFSAVLGLAIGATPAIAQDAASDVRCLLVSNAFAATDKDPQRKQLAIEASHFFLGRIDARMTQPQLKASIIQIAKTLTPPGMGPAMNACVTRLQSRQRMMQVIGREVAATAAAPKIGAVKK</sequence>
<evidence type="ECO:0008006" key="4">
    <source>
        <dbReference type="Google" id="ProtNLM"/>
    </source>
</evidence>
<feature type="chain" id="PRO_5046077334" description="UrcA family protein" evidence="1">
    <location>
        <begin position="23"/>
        <end position="126"/>
    </location>
</feature>
<dbReference type="Proteomes" id="UP001169764">
    <property type="component" value="Unassembled WGS sequence"/>
</dbReference>
<evidence type="ECO:0000256" key="1">
    <source>
        <dbReference type="SAM" id="SignalP"/>
    </source>
</evidence>
<gene>
    <name evidence="2" type="ORF">Q4F19_21035</name>
</gene>